<dbReference type="AlphaFoldDB" id="A0A7D5D724"/>
<dbReference type="Proteomes" id="UP000509568">
    <property type="component" value="Chromosome"/>
</dbReference>
<dbReference type="Gene3D" id="2.60.120.10">
    <property type="entry name" value="Jelly Rolls"/>
    <property type="match status" value="2"/>
</dbReference>
<feature type="binding site" evidence="2">
    <location>
        <position position="96"/>
    </location>
    <ligand>
        <name>Fe cation</name>
        <dbReference type="ChEBI" id="CHEBI:24875"/>
    </ligand>
</feature>
<reference evidence="6 7" key="1">
    <citation type="submission" date="2020-06" db="EMBL/GenBank/DDBJ databases">
        <title>Pseudomonas eucalypticola sp. nov., an endophyte of Eucalyptus dunnii leaves with biocontrol ability of eucalyptus leaf blight.</title>
        <authorList>
            <person name="Liu Y."/>
            <person name="Song Z."/>
            <person name="Zeng H."/>
            <person name="Lu M."/>
            <person name="Wang X."/>
            <person name="Lian X."/>
            <person name="Zhang Q."/>
        </authorList>
    </citation>
    <scope>NUCLEOTIDE SEQUENCE [LARGE SCALE GENOMIC DNA]</scope>
    <source>
        <strain evidence="6 7">NP-1</strain>
    </source>
</reference>
<evidence type="ECO:0000256" key="3">
    <source>
        <dbReference type="RuleBase" id="RU003457"/>
    </source>
</evidence>
<keyword evidence="7" id="KW-1185">Reference proteome</keyword>
<accession>A0A7D5D724</accession>
<comment type="cofactor">
    <cofactor evidence="2">
        <name>Fe cation</name>
        <dbReference type="ChEBI" id="CHEBI:24875"/>
    </cofactor>
    <text evidence="2">Binds 1 Fe cation per subunit.</text>
</comment>
<dbReference type="PANTHER" id="PTHR13903">
    <property type="entry name" value="PIRIN-RELATED"/>
    <property type="match status" value="1"/>
</dbReference>
<dbReference type="InterPro" id="IPR011051">
    <property type="entry name" value="RmlC_Cupin_sf"/>
</dbReference>
<dbReference type="GO" id="GO:0046872">
    <property type="term" value="F:metal ion binding"/>
    <property type="evidence" value="ECO:0007669"/>
    <property type="project" value="UniProtKB-KW"/>
</dbReference>
<dbReference type="EMBL" id="CP056030">
    <property type="protein sequence ID" value="QKZ04438.1"/>
    <property type="molecule type" value="Genomic_DNA"/>
</dbReference>
<name>A0A7D5D724_9PSED</name>
<evidence type="ECO:0000259" key="4">
    <source>
        <dbReference type="Pfam" id="PF02678"/>
    </source>
</evidence>
<dbReference type="CDD" id="cd02247">
    <property type="entry name" value="cupin_pirin_C"/>
    <property type="match status" value="1"/>
</dbReference>
<dbReference type="Pfam" id="PF02678">
    <property type="entry name" value="Pirin"/>
    <property type="match status" value="1"/>
</dbReference>
<evidence type="ECO:0000259" key="5">
    <source>
        <dbReference type="Pfam" id="PF05726"/>
    </source>
</evidence>
<feature type="binding site" evidence="2">
    <location>
        <position position="49"/>
    </location>
    <ligand>
        <name>Fe cation</name>
        <dbReference type="ChEBI" id="CHEBI:24875"/>
    </ligand>
</feature>
<protein>
    <submittedName>
        <fullName evidence="6">Pirin family protein</fullName>
    </submittedName>
</protein>
<feature type="domain" description="Pirin N-terminal" evidence="4">
    <location>
        <begin position="39"/>
        <end position="114"/>
    </location>
</feature>
<evidence type="ECO:0000313" key="6">
    <source>
        <dbReference type="EMBL" id="QKZ04438.1"/>
    </source>
</evidence>
<dbReference type="PIRSF" id="PIRSF006232">
    <property type="entry name" value="Pirin"/>
    <property type="match status" value="1"/>
</dbReference>
<keyword evidence="2" id="KW-0408">Iron</keyword>
<dbReference type="Pfam" id="PF05726">
    <property type="entry name" value="Pirin_C"/>
    <property type="match status" value="1"/>
</dbReference>
<dbReference type="InterPro" id="IPR008778">
    <property type="entry name" value="Pirin_C_dom"/>
</dbReference>
<dbReference type="SUPFAM" id="SSF51182">
    <property type="entry name" value="RmlC-like cupins"/>
    <property type="match status" value="1"/>
</dbReference>
<dbReference type="PANTHER" id="PTHR13903:SF8">
    <property type="entry name" value="PIRIN"/>
    <property type="match status" value="1"/>
</dbReference>
<evidence type="ECO:0000256" key="1">
    <source>
        <dbReference type="ARBA" id="ARBA00008416"/>
    </source>
</evidence>
<organism evidence="6 7">
    <name type="scientific">Pseudomonas eucalypticola</name>
    <dbReference type="NCBI Taxonomy" id="2599595"/>
    <lineage>
        <taxon>Bacteria</taxon>
        <taxon>Pseudomonadati</taxon>
        <taxon>Pseudomonadota</taxon>
        <taxon>Gammaproteobacteria</taxon>
        <taxon>Pseudomonadales</taxon>
        <taxon>Pseudomonadaceae</taxon>
        <taxon>Pseudomonas</taxon>
    </lineage>
</organism>
<gene>
    <name evidence="6" type="ORF">HWQ56_11860</name>
</gene>
<proteinExistence type="inferred from homology"/>
<dbReference type="KEGG" id="pez:HWQ56_11860"/>
<dbReference type="RefSeq" id="WP_176570600.1">
    <property type="nucleotide sequence ID" value="NZ_CP056030.1"/>
</dbReference>
<evidence type="ECO:0000256" key="2">
    <source>
        <dbReference type="PIRSR" id="PIRSR006232-1"/>
    </source>
</evidence>
<dbReference type="InterPro" id="IPR014710">
    <property type="entry name" value="RmlC-like_jellyroll"/>
</dbReference>
<dbReference type="InterPro" id="IPR003829">
    <property type="entry name" value="Pirin_N_dom"/>
</dbReference>
<keyword evidence="2" id="KW-0479">Metal-binding</keyword>
<sequence length="279" mass="29669">MSSSARLQRMNHGSQFRAFSLRGDHYARPIDPFLGVDHAWISGPTFPPHPHAGFSAVSYLFLDSETGIDNRDSLGNRTLIQPGGLHWTAAGQGIVHEEVPAESGKTVHMLQIFINLPERKQDAAPFALSLEAQDVPSIHKPGAKIRVPFGSFEGAVSPLVMPTEVRLLDISLEDGGEVAIPVPDGHVAFVMPIDGEVLVDGQPFGLATPEAAVALPQTANRIVTLTANQGHAKAVMFSGVPLHQPVFWQGSLALASAEALTKAVSGYQRGAFGNLQAAP</sequence>
<feature type="domain" description="Pirin C-terminal" evidence="5">
    <location>
        <begin position="168"/>
        <end position="273"/>
    </location>
</feature>
<feature type="binding site" evidence="2">
    <location>
        <position position="51"/>
    </location>
    <ligand>
        <name>Fe cation</name>
        <dbReference type="ChEBI" id="CHEBI:24875"/>
    </ligand>
</feature>
<comment type="similarity">
    <text evidence="1 3">Belongs to the pirin family.</text>
</comment>
<feature type="binding site" evidence="2">
    <location>
        <position position="98"/>
    </location>
    <ligand>
        <name>Fe cation</name>
        <dbReference type="ChEBI" id="CHEBI:24875"/>
    </ligand>
</feature>
<evidence type="ECO:0000313" key="7">
    <source>
        <dbReference type="Proteomes" id="UP000509568"/>
    </source>
</evidence>
<dbReference type="InterPro" id="IPR012093">
    <property type="entry name" value="Pirin"/>
</dbReference>